<organism evidence="1">
    <name type="scientific">Paenibacillus sp. SYP-B3998</name>
    <dbReference type="NCBI Taxonomy" id="2678564"/>
    <lineage>
        <taxon>Bacteria</taxon>
        <taxon>Bacillati</taxon>
        <taxon>Bacillota</taxon>
        <taxon>Bacilli</taxon>
        <taxon>Bacillales</taxon>
        <taxon>Paenibacillaceae</taxon>
        <taxon>Paenibacillus</taxon>
    </lineage>
</organism>
<reference evidence="1" key="1">
    <citation type="submission" date="2020-02" db="EMBL/GenBank/DDBJ databases">
        <authorList>
            <person name="Shen X.-R."/>
            <person name="Zhang Y.-X."/>
        </authorList>
    </citation>
    <scope>NUCLEOTIDE SEQUENCE</scope>
    <source>
        <strain evidence="1">SYP-B3998</strain>
    </source>
</reference>
<evidence type="ECO:0000313" key="1">
    <source>
        <dbReference type="EMBL" id="NEW05890.1"/>
    </source>
</evidence>
<sequence>MLFNIAAGLLIFGYSGWALVKYYKKSKQGKCAACELNNHCNSKCK</sequence>
<comment type="caution">
    <text evidence="1">The sequence shown here is derived from an EMBL/GenBank/DDBJ whole genome shotgun (WGS) entry which is preliminary data.</text>
</comment>
<protein>
    <submittedName>
        <fullName evidence="1">FeoB-associated Cys-rich membrane protein</fullName>
    </submittedName>
</protein>
<dbReference type="RefSeq" id="WP_163943367.1">
    <property type="nucleotide sequence ID" value="NZ_JAAIKC010000001.1"/>
</dbReference>
<gene>
    <name evidence="1" type="ORF">GK047_07670</name>
</gene>
<dbReference type="AlphaFoldDB" id="A0A6G3ZUZ2"/>
<dbReference type="EMBL" id="JAAIKC010000001">
    <property type="protein sequence ID" value="NEW05890.1"/>
    <property type="molecule type" value="Genomic_DNA"/>
</dbReference>
<accession>A0A6G3ZUZ2</accession>
<proteinExistence type="predicted"/>
<name>A0A6G3ZUZ2_9BACL</name>
<dbReference type="Pfam" id="PF12669">
    <property type="entry name" value="FeoB_associated"/>
    <property type="match status" value="1"/>
</dbReference>